<dbReference type="Proteomes" id="UP001152795">
    <property type="component" value="Unassembled WGS sequence"/>
</dbReference>
<dbReference type="OrthoDB" id="15794at2759"/>
<organism evidence="1 2">
    <name type="scientific">Paramuricea clavata</name>
    <name type="common">Red gorgonian</name>
    <name type="synonym">Violescent sea-whip</name>
    <dbReference type="NCBI Taxonomy" id="317549"/>
    <lineage>
        <taxon>Eukaryota</taxon>
        <taxon>Metazoa</taxon>
        <taxon>Cnidaria</taxon>
        <taxon>Anthozoa</taxon>
        <taxon>Octocorallia</taxon>
        <taxon>Malacalcyonacea</taxon>
        <taxon>Plexauridae</taxon>
        <taxon>Paramuricea</taxon>
    </lineage>
</organism>
<reference evidence="1" key="1">
    <citation type="submission" date="2020-04" db="EMBL/GenBank/DDBJ databases">
        <authorList>
            <person name="Alioto T."/>
            <person name="Alioto T."/>
            <person name="Gomez Garrido J."/>
        </authorList>
    </citation>
    <scope>NUCLEOTIDE SEQUENCE</scope>
    <source>
        <strain evidence="1">A484AB</strain>
    </source>
</reference>
<evidence type="ECO:0000313" key="1">
    <source>
        <dbReference type="EMBL" id="CAB4039248.1"/>
    </source>
</evidence>
<feature type="non-terminal residue" evidence="1">
    <location>
        <position position="1"/>
    </location>
</feature>
<dbReference type="AlphaFoldDB" id="A0A7D9LUC2"/>
<sequence>MNDQPNASLGHAKQEFVSLLSRLSPGESKDFFDWIIEQHSSLRNDETSHDVQGCQLSNAFQQCVNAEESLQSIIEDLRGRLPLSGICGSEMMFKPEIGQNSDCNPATTVVIDSFLYDEDDIDMLCDGNQFSRNYCRDCGSHNTAPL</sequence>
<name>A0A7D9LUC2_PARCT</name>
<proteinExistence type="predicted"/>
<protein>
    <submittedName>
        <fullName evidence="1">Uncharacterized protein</fullName>
    </submittedName>
</protein>
<accession>A0A7D9LUC2</accession>
<dbReference type="EMBL" id="CACRXK020025122">
    <property type="protein sequence ID" value="CAB4039248.1"/>
    <property type="molecule type" value="Genomic_DNA"/>
</dbReference>
<keyword evidence="2" id="KW-1185">Reference proteome</keyword>
<gene>
    <name evidence="1" type="ORF">PACLA_8A009290</name>
</gene>
<evidence type="ECO:0000313" key="2">
    <source>
        <dbReference type="Proteomes" id="UP001152795"/>
    </source>
</evidence>
<comment type="caution">
    <text evidence="1">The sequence shown here is derived from an EMBL/GenBank/DDBJ whole genome shotgun (WGS) entry which is preliminary data.</text>
</comment>